<keyword evidence="1" id="KW-0732">Signal</keyword>
<dbReference type="Proteomes" id="UP001430848">
    <property type="component" value="Unassembled WGS sequence"/>
</dbReference>
<name>A0ABR1NXI3_DIAER</name>
<proteinExistence type="predicted"/>
<dbReference type="EMBL" id="JAKNSF020000082">
    <property type="protein sequence ID" value="KAK7719087.1"/>
    <property type="molecule type" value="Genomic_DNA"/>
</dbReference>
<gene>
    <name evidence="2" type="ORF">SLS63_010237</name>
</gene>
<sequence>MYIKPIALLSLLGAAQALAPPKILSPDDVIVPNDDGSYSIMKDFEYGIQKSKREMLNKRSKHSPPTAPTDVGALERRCDDTTEVQVLTDTNFINWDVAVSPVISNTGSSMATIAVTKGYSIANSVSVTESSTLTIIPEVLTVSLSISVSTSWTTENSQTFTFWVPAGQHGVVVSQPAVRRVTGNLVTGCADSPSLEPFTADSYTSQTYSEMTWVKGPIILCNSTEYPIPFCNGNGQHK</sequence>
<evidence type="ECO:0000313" key="2">
    <source>
        <dbReference type="EMBL" id="KAK7719087.1"/>
    </source>
</evidence>
<evidence type="ECO:0000256" key="1">
    <source>
        <dbReference type="SAM" id="SignalP"/>
    </source>
</evidence>
<evidence type="ECO:0008006" key="4">
    <source>
        <dbReference type="Google" id="ProtNLM"/>
    </source>
</evidence>
<protein>
    <recommendedName>
        <fullName evidence="4">Celp0028 effector like protein</fullName>
    </recommendedName>
</protein>
<feature type="signal peptide" evidence="1">
    <location>
        <begin position="1"/>
        <end position="17"/>
    </location>
</feature>
<evidence type="ECO:0000313" key="3">
    <source>
        <dbReference type="Proteomes" id="UP001430848"/>
    </source>
</evidence>
<organism evidence="2 3">
    <name type="scientific">Diaporthe eres</name>
    <name type="common">Phomopsis oblonga</name>
    <dbReference type="NCBI Taxonomy" id="83184"/>
    <lineage>
        <taxon>Eukaryota</taxon>
        <taxon>Fungi</taxon>
        <taxon>Dikarya</taxon>
        <taxon>Ascomycota</taxon>
        <taxon>Pezizomycotina</taxon>
        <taxon>Sordariomycetes</taxon>
        <taxon>Sordariomycetidae</taxon>
        <taxon>Diaporthales</taxon>
        <taxon>Diaporthaceae</taxon>
        <taxon>Diaporthe</taxon>
        <taxon>Diaporthe eres species complex</taxon>
    </lineage>
</organism>
<reference evidence="2 3" key="1">
    <citation type="submission" date="2024-02" db="EMBL/GenBank/DDBJ databases">
        <title>De novo assembly and annotation of 12 fungi associated with fruit tree decline syndrome in Ontario, Canada.</title>
        <authorList>
            <person name="Sulman M."/>
            <person name="Ellouze W."/>
            <person name="Ilyukhin E."/>
        </authorList>
    </citation>
    <scope>NUCLEOTIDE SEQUENCE [LARGE SCALE GENOMIC DNA]</scope>
    <source>
        <strain evidence="2 3">M169</strain>
    </source>
</reference>
<accession>A0ABR1NXI3</accession>
<keyword evidence="3" id="KW-1185">Reference proteome</keyword>
<comment type="caution">
    <text evidence="2">The sequence shown here is derived from an EMBL/GenBank/DDBJ whole genome shotgun (WGS) entry which is preliminary data.</text>
</comment>
<feature type="chain" id="PRO_5046616615" description="Celp0028 effector like protein" evidence="1">
    <location>
        <begin position="18"/>
        <end position="238"/>
    </location>
</feature>